<dbReference type="PANTHER" id="PTHR47893">
    <property type="entry name" value="REGULATORY PROTEIN PCHR"/>
    <property type="match status" value="1"/>
</dbReference>
<dbReference type="Gene3D" id="1.10.10.60">
    <property type="entry name" value="Homeodomain-like"/>
    <property type="match status" value="2"/>
</dbReference>
<dbReference type="InterPro" id="IPR018062">
    <property type="entry name" value="HTH_AraC-typ_CS"/>
</dbReference>
<dbReference type="InterPro" id="IPR053142">
    <property type="entry name" value="PchR_regulatory_protein"/>
</dbReference>
<keyword evidence="2" id="KW-0238">DNA-binding</keyword>
<dbReference type="GO" id="GO:0003700">
    <property type="term" value="F:DNA-binding transcription factor activity"/>
    <property type="evidence" value="ECO:0007669"/>
    <property type="project" value="InterPro"/>
</dbReference>
<gene>
    <name evidence="5" type="ORF">MPL1_02728</name>
</gene>
<reference evidence="5 6" key="1">
    <citation type="journal article" date="2013" name="Genome Announc.">
        <title>Draft Genome Sequence of Methylophaga lonarensis MPLT, a Haloalkaliphilic (Non-Methane-Utilizing) Methylotroph.</title>
        <authorList>
            <person name="Shetty S.A."/>
            <person name="Marathe N.P."/>
            <person name="Munot H."/>
            <person name="Antony C.P."/>
            <person name="Dhotre D.P."/>
            <person name="Murrell J.C."/>
            <person name="Shouche Y.S."/>
        </authorList>
    </citation>
    <scope>NUCLEOTIDE SEQUENCE [LARGE SCALE GENOMIC DNA]</scope>
    <source>
        <strain evidence="5 6">MPL</strain>
    </source>
</reference>
<sequence>MRQLKISERPVLQRDPTQEVGNVGYDFDKYMSELTGISGRSCRLNLRDGLDLSGFDLNLETLTHTAHMKAEPCVTIYIMLEGKGRGEIYPSSSNQTLDIPYQRGWTYISVMFEPVSGCSVLPPNTLFKGIDIRFTLDFLKKLQQFDLFKQLDKNHPACITSSDNVWLGCTLTNRLIDKAAQFIIDNIFGPPDHDLQLEAHALNILANLLQILEQGRKTNVERPLTHREASKIEQVHQMMLENIAFPWTISELARKVGLNEKRLKTGFRVIYGQPIHRYLQRQRLEQSKILLLEQGLSVTEVSLNIGYANPSYFAYLFKREYGCSPSSLR</sequence>
<dbReference type="AlphaFoldDB" id="M7PTP0"/>
<feature type="domain" description="HTH araC/xylS-type" evidence="4">
    <location>
        <begin position="233"/>
        <end position="329"/>
    </location>
</feature>
<dbReference type="SUPFAM" id="SSF46689">
    <property type="entry name" value="Homeodomain-like"/>
    <property type="match status" value="2"/>
</dbReference>
<dbReference type="InterPro" id="IPR018060">
    <property type="entry name" value="HTH_AraC"/>
</dbReference>
<evidence type="ECO:0000313" key="6">
    <source>
        <dbReference type="Proteomes" id="UP000012019"/>
    </source>
</evidence>
<evidence type="ECO:0000256" key="3">
    <source>
        <dbReference type="ARBA" id="ARBA00023163"/>
    </source>
</evidence>
<dbReference type="InterPro" id="IPR009057">
    <property type="entry name" value="Homeodomain-like_sf"/>
</dbReference>
<evidence type="ECO:0000256" key="1">
    <source>
        <dbReference type="ARBA" id="ARBA00023015"/>
    </source>
</evidence>
<dbReference type="GO" id="GO:0043565">
    <property type="term" value="F:sequence-specific DNA binding"/>
    <property type="evidence" value="ECO:0007669"/>
    <property type="project" value="InterPro"/>
</dbReference>
<proteinExistence type="predicted"/>
<dbReference type="OrthoDB" id="282744at2"/>
<evidence type="ECO:0000313" key="5">
    <source>
        <dbReference type="EMBL" id="EMR13809.1"/>
    </source>
</evidence>
<dbReference type="InterPro" id="IPR020449">
    <property type="entry name" value="Tscrpt_reg_AraC-type_HTH"/>
</dbReference>
<keyword evidence="6" id="KW-1185">Reference proteome</keyword>
<evidence type="ECO:0000259" key="4">
    <source>
        <dbReference type="PROSITE" id="PS01124"/>
    </source>
</evidence>
<comment type="caution">
    <text evidence="5">The sequence shown here is derived from an EMBL/GenBank/DDBJ whole genome shotgun (WGS) entry which is preliminary data.</text>
</comment>
<dbReference type="PROSITE" id="PS01124">
    <property type="entry name" value="HTH_ARAC_FAMILY_2"/>
    <property type="match status" value="1"/>
</dbReference>
<dbReference type="PANTHER" id="PTHR47893:SF1">
    <property type="entry name" value="REGULATORY PROTEIN PCHR"/>
    <property type="match status" value="1"/>
</dbReference>
<keyword evidence="1" id="KW-0805">Transcription regulation</keyword>
<dbReference type="SMART" id="SM00342">
    <property type="entry name" value="HTH_ARAC"/>
    <property type="match status" value="1"/>
</dbReference>
<dbReference type="PRINTS" id="PR00032">
    <property type="entry name" value="HTHARAC"/>
</dbReference>
<organism evidence="5 6">
    <name type="scientific">Methylophaga lonarensis MPL</name>
    <dbReference type="NCBI Taxonomy" id="1286106"/>
    <lineage>
        <taxon>Bacteria</taxon>
        <taxon>Pseudomonadati</taxon>
        <taxon>Pseudomonadota</taxon>
        <taxon>Gammaproteobacteria</taxon>
        <taxon>Thiotrichales</taxon>
        <taxon>Piscirickettsiaceae</taxon>
        <taxon>Methylophaga</taxon>
    </lineage>
</organism>
<dbReference type="RefSeq" id="WP_009725584.1">
    <property type="nucleotide sequence ID" value="NZ_APHR01000013.1"/>
</dbReference>
<dbReference type="Proteomes" id="UP000012019">
    <property type="component" value="Unassembled WGS sequence"/>
</dbReference>
<keyword evidence="3" id="KW-0804">Transcription</keyword>
<dbReference type="PATRIC" id="fig|1286106.3.peg.540"/>
<dbReference type="PROSITE" id="PS00041">
    <property type="entry name" value="HTH_ARAC_FAMILY_1"/>
    <property type="match status" value="1"/>
</dbReference>
<dbReference type="Pfam" id="PF12833">
    <property type="entry name" value="HTH_18"/>
    <property type="match status" value="1"/>
</dbReference>
<dbReference type="EMBL" id="APHR01000013">
    <property type="protein sequence ID" value="EMR13809.1"/>
    <property type="molecule type" value="Genomic_DNA"/>
</dbReference>
<dbReference type="STRING" id="1286106.MPL1_02728"/>
<evidence type="ECO:0000256" key="2">
    <source>
        <dbReference type="ARBA" id="ARBA00023125"/>
    </source>
</evidence>
<name>M7PTP0_9GAMM</name>
<dbReference type="eggNOG" id="COG2207">
    <property type="taxonomic scope" value="Bacteria"/>
</dbReference>
<protein>
    <submittedName>
        <fullName evidence="5">Transcriptional regulator</fullName>
    </submittedName>
</protein>
<accession>M7PTP0</accession>